<dbReference type="SUPFAM" id="SSF57501">
    <property type="entry name" value="Cystine-knot cytokines"/>
    <property type="match status" value="1"/>
</dbReference>
<dbReference type="FunFam" id="2.10.90.10:FF:000001">
    <property type="entry name" value="Bone morphogenetic protein 4"/>
    <property type="match status" value="1"/>
</dbReference>
<comment type="subcellular location">
    <subcellularLocation>
        <location evidence="1">Secreted</location>
    </subcellularLocation>
</comment>
<dbReference type="PROSITE" id="PS51257">
    <property type="entry name" value="PROKAR_LIPOPROTEIN"/>
    <property type="match status" value="1"/>
</dbReference>
<dbReference type="InParanoid" id="E2A7J5"/>
<dbReference type="OMA" id="YGYEDMV"/>
<dbReference type="AlphaFoldDB" id="E2A7J5"/>
<proteinExistence type="inferred from homology"/>
<evidence type="ECO:0000256" key="2">
    <source>
        <dbReference type="ARBA" id="ARBA00006656"/>
    </source>
</evidence>
<accession>E2A7J5</accession>
<protein>
    <submittedName>
        <fullName evidence="12">Bone morphogenetic protein 10</fullName>
    </submittedName>
</protein>
<dbReference type="GO" id="GO:0008083">
    <property type="term" value="F:growth factor activity"/>
    <property type="evidence" value="ECO:0007669"/>
    <property type="project" value="UniProtKB-KW"/>
</dbReference>
<feature type="compositionally biased region" description="Acidic residues" evidence="9">
    <location>
        <begin position="225"/>
        <end position="234"/>
    </location>
</feature>
<reference evidence="12 13" key="1">
    <citation type="journal article" date="2010" name="Science">
        <title>Genomic comparison of the ants Camponotus floridanus and Harpegnathos saltator.</title>
        <authorList>
            <person name="Bonasio R."/>
            <person name="Zhang G."/>
            <person name="Ye C."/>
            <person name="Mutti N.S."/>
            <person name="Fang X."/>
            <person name="Qin N."/>
            <person name="Donahue G."/>
            <person name="Yang P."/>
            <person name="Li Q."/>
            <person name="Li C."/>
            <person name="Zhang P."/>
            <person name="Huang Z."/>
            <person name="Berger S.L."/>
            <person name="Reinberg D."/>
            <person name="Wang J."/>
            <person name="Liebig J."/>
        </authorList>
    </citation>
    <scope>NUCLEOTIDE SEQUENCE [LARGE SCALE GENOMIC DNA]</scope>
    <source>
        <strain evidence="13">C129</strain>
    </source>
</reference>
<name>E2A7J5_CAMFO</name>
<evidence type="ECO:0000313" key="13">
    <source>
        <dbReference type="Proteomes" id="UP000000311"/>
    </source>
</evidence>
<keyword evidence="7" id="KW-0325">Glycoprotein</keyword>
<dbReference type="EMBL" id="GL437344">
    <property type="protein sequence ID" value="EFN70588.1"/>
    <property type="molecule type" value="Genomic_DNA"/>
</dbReference>
<dbReference type="Proteomes" id="UP000000311">
    <property type="component" value="Unassembled WGS sequence"/>
</dbReference>
<organism evidence="13">
    <name type="scientific">Camponotus floridanus</name>
    <name type="common">Florida carpenter ant</name>
    <dbReference type="NCBI Taxonomy" id="104421"/>
    <lineage>
        <taxon>Eukaryota</taxon>
        <taxon>Metazoa</taxon>
        <taxon>Ecdysozoa</taxon>
        <taxon>Arthropoda</taxon>
        <taxon>Hexapoda</taxon>
        <taxon>Insecta</taxon>
        <taxon>Pterygota</taxon>
        <taxon>Neoptera</taxon>
        <taxon>Endopterygota</taxon>
        <taxon>Hymenoptera</taxon>
        <taxon>Apocrita</taxon>
        <taxon>Aculeata</taxon>
        <taxon>Formicoidea</taxon>
        <taxon>Formicidae</taxon>
        <taxon>Formicinae</taxon>
        <taxon>Camponotus</taxon>
    </lineage>
</organism>
<evidence type="ECO:0000256" key="7">
    <source>
        <dbReference type="ARBA" id="ARBA00023180"/>
    </source>
</evidence>
<dbReference type="PANTHER" id="PTHR11848">
    <property type="entry name" value="TGF-BETA FAMILY"/>
    <property type="match status" value="1"/>
</dbReference>
<dbReference type="GO" id="GO:0005615">
    <property type="term" value="C:extracellular space"/>
    <property type="evidence" value="ECO:0007669"/>
    <property type="project" value="TreeGrafter"/>
</dbReference>
<evidence type="ECO:0000256" key="4">
    <source>
        <dbReference type="ARBA" id="ARBA00022729"/>
    </source>
</evidence>
<feature type="domain" description="TGF-beta family profile" evidence="11">
    <location>
        <begin position="218"/>
        <end position="356"/>
    </location>
</feature>
<keyword evidence="10" id="KW-0812">Transmembrane</keyword>
<evidence type="ECO:0000256" key="9">
    <source>
        <dbReference type="SAM" id="MobiDB-lite"/>
    </source>
</evidence>
<evidence type="ECO:0000256" key="8">
    <source>
        <dbReference type="RuleBase" id="RU000354"/>
    </source>
</evidence>
<evidence type="ECO:0000256" key="5">
    <source>
        <dbReference type="ARBA" id="ARBA00023030"/>
    </source>
</evidence>
<evidence type="ECO:0000256" key="1">
    <source>
        <dbReference type="ARBA" id="ARBA00004613"/>
    </source>
</evidence>
<dbReference type="InterPro" id="IPR015615">
    <property type="entry name" value="TGF-beta-rel"/>
</dbReference>
<dbReference type="InterPro" id="IPR001839">
    <property type="entry name" value="TGF-b_C"/>
</dbReference>
<dbReference type="OrthoDB" id="5987191at2759"/>
<dbReference type="Gene3D" id="2.10.90.10">
    <property type="entry name" value="Cystine-knot cytokines"/>
    <property type="match status" value="1"/>
</dbReference>
<evidence type="ECO:0000313" key="12">
    <source>
        <dbReference type="EMBL" id="EFN70588.1"/>
    </source>
</evidence>
<sequence length="356" mass="40476">MRLIPGHYWLLLGAGTFFACCLWKTGSISRWSMRAKALIHFDLSIPSSSSSSSSSWTTPRRPPFDRIDARLSVRRKHQGTLSRYMLQLYHRRPDADVVRAIQPVHTSGPLRDGGRILEFVIPSVDIDETLEAAELLGIAGAIIRVRSLNDLSTKNRSEEILRSRRDDTWRAFDVTSAVTGRNNDDIVRLHVHSRLTYRPYGDSPILLLNYSKTGEIQRHRRSAEDQQEDQDQWGEETPRRRRRNSCRRRPMYVDFALIAYDEWVVAPPGYEAYQCSGKCSFPFGDHLSPTKHAIVQTLIHGALQASEDLNGNKFVGRPCCVPTRLAPTSLLYLDASGTLTYEYGYEDMVVSECGCR</sequence>
<dbReference type="InterPro" id="IPR029034">
    <property type="entry name" value="Cystine-knot_cytokine"/>
</dbReference>
<dbReference type="PROSITE" id="PS00250">
    <property type="entry name" value="TGF_BETA_1"/>
    <property type="match status" value="1"/>
</dbReference>
<feature type="region of interest" description="Disordered" evidence="9">
    <location>
        <begin position="217"/>
        <end position="242"/>
    </location>
</feature>
<keyword evidence="13" id="KW-1185">Reference proteome</keyword>
<dbReference type="SMART" id="SM00204">
    <property type="entry name" value="TGFB"/>
    <property type="match status" value="1"/>
</dbReference>
<keyword evidence="10" id="KW-0472">Membrane</keyword>
<dbReference type="Pfam" id="PF00019">
    <property type="entry name" value="TGF_beta"/>
    <property type="match status" value="1"/>
</dbReference>
<keyword evidence="5 8" id="KW-0339">Growth factor</keyword>
<evidence type="ECO:0000256" key="10">
    <source>
        <dbReference type="SAM" id="Phobius"/>
    </source>
</evidence>
<dbReference type="PANTHER" id="PTHR11848:SF307">
    <property type="entry name" value="BONE MORPHOGENETIC PROTEIN 10"/>
    <property type="match status" value="1"/>
</dbReference>
<evidence type="ECO:0000259" key="11">
    <source>
        <dbReference type="PROSITE" id="PS51362"/>
    </source>
</evidence>
<feature type="transmembrane region" description="Helical" evidence="10">
    <location>
        <begin position="6"/>
        <end position="26"/>
    </location>
</feature>
<dbReference type="KEGG" id="cfo:105249279"/>
<comment type="similarity">
    <text evidence="2 8">Belongs to the TGF-beta family.</text>
</comment>
<dbReference type="GO" id="GO:0005125">
    <property type="term" value="F:cytokine activity"/>
    <property type="evidence" value="ECO:0007669"/>
    <property type="project" value="TreeGrafter"/>
</dbReference>
<dbReference type="InterPro" id="IPR017948">
    <property type="entry name" value="TGFb_CS"/>
</dbReference>
<evidence type="ECO:0000256" key="3">
    <source>
        <dbReference type="ARBA" id="ARBA00022525"/>
    </source>
</evidence>
<keyword evidence="3" id="KW-0964">Secreted</keyword>
<keyword evidence="6" id="KW-1015">Disulfide bond</keyword>
<evidence type="ECO:0000256" key="6">
    <source>
        <dbReference type="ARBA" id="ARBA00023157"/>
    </source>
</evidence>
<keyword evidence="4" id="KW-0732">Signal</keyword>
<keyword evidence="10" id="KW-1133">Transmembrane helix</keyword>
<dbReference type="PROSITE" id="PS51362">
    <property type="entry name" value="TGF_BETA_2"/>
    <property type="match status" value="1"/>
</dbReference>
<gene>
    <name evidence="12" type="ORF">EAG_03179</name>
</gene>
<dbReference type="STRING" id="104421.E2A7J5"/>